<dbReference type="OrthoDB" id="9791874at2"/>
<dbReference type="GO" id="GO:0005886">
    <property type="term" value="C:plasma membrane"/>
    <property type="evidence" value="ECO:0007669"/>
    <property type="project" value="UniProtKB-SubCell"/>
</dbReference>
<organism evidence="9 10">
    <name type="scientific">Natronospirillum operosum</name>
    <dbReference type="NCBI Taxonomy" id="2759953"/>
    <lineage>
        <taxon>Bacteria</taxon>
        <taxon>Pseudomonadati</taxon>
        <taxon>Pseudomonadota</taxon>
        <taxon>Gammaproteobacteria</taxon>
        <taxon>Oceanospirillales</taxon>
        <taxon>Natronospirillaceae</taxon>
        <taxon>Natronospirillum</taxon>
    </lineage>
</organism>
<evidence type="ECO:0000256" key="3">
    <source>
        <dbReference type="ARBA" id="ARBA00022475"/>
    </source>
</evidence>
<keyword evidence="3" id="KW-1003">Cell membrane</keyword>
<accession>A0A4Z0WF35</accession>
<evidence type="ECO:0000256" key="1">
    <source>
        <dbReference type="ARBA" id="ARBA00004651"/>
    </source>
</evidence>
<feature type="transmembrane region" description="Helical" evidence="7">
    <location>
        <begin position="56"/>
        <end position="79"/>
    </location>
</feature>
<feature type="domain" description="Glycine transporter" evidence="8">
    <location>
        <begin position="91"/>
        <end position="163"/>
    </location>
</feature>
<comment type="subcellular location">
    <subcellularLocation>
        <location evidence="1">Cell membrane</location>
        <topology evidence="1">Multi-pass membrane protein</topology>
    </subcellularLocation>
</comment>
<keyword evidence="5 7" id="KW-1133">Transmembrane helix</keyword>
<name>A0A4Z0WF35_9GAMM</name>
<sequence length="201" mass="21359">MLLYYLDLAGVAVFAASGILATRDRELDWLGAIVVATLTAIGGGTLRDLLLDRHPIFWVVDTTYLLVIVASAVATMLYLQWRRAPGFAFQVADALGLALFALSGASLTLAAGFAPLIAVLMGTMTGVTGGILRDIITAHVPLILRREIYATAAIGGICGYLLLLWLGVPEETAFVVGIVLVAGLRVLGFRWGLHLPTLKGR</sequence>
<dbReference type="Proteomes" id="UP000297475">
    <property type="component" value="Unassembled WGS sequence"/>
</dbReference>
<dbReference type="RefSeq" id="WP_135483260.1">
    <property type="nucleotide sequence ID" value="NZ_SRMF01000003.1"/>
</dbReference>
<evidence type="ECO:0000256" key="4">
    <source>
        <dbReference type="ARBA" id="ARBA00022692"/>
    </source>
</evidence>
<evidence type="ECO:0000256" key="2">
    <source>
        <dbReference type="ARBA" id="ARBA00008193"/>
    </source>
</evidence>
<comment type="caution">
    <text evidence="9">The sequence shown here is derived from an EMBL/GenBank/DDBJ whole genome shotgun (WGS) entry which is preliminary data.</text>
</comment>
<keyword evidence="6 7" id="KW-0472">Membrane</keyword>
<evidence type="ECO:0000259" key="8">
    <source>
        <dbReference type="Pfam" id="PF03458"/>
    </source>
</evidence>
<feature type="transmembrane region" description="Helical" evidence="7">
    <location>
        <begin position="29"/>
        <end position="50"/>
    </location>
</feature>
<proteinExistence type="inferred from homology"/>
<dbReference type="Pfam" id="PF03458">
    <property type="entry name" value="Gly_transporter"/>
    <property type="match status" value="2"/>
</dbReference>
<feature type="transmembrane region" description="Helical" evidence="7">
    <location>
        <begin position="91"/>
        <end position="110"/>
    </location>
</feature>
<evidence type="ECO:0000256" key="5">
    <source>
        <dbReference type="ARBA" id="ARBA00022989"/>
    </source>
</evidence>
<evidence type="ECO:0000256" key="6">
    <source>
        <dbReference type="ARBA" id="ARBA00023136"/>
    </source>
</evidence>
<evidence type="ECO:0000313" key="10">
    <source>
        <dbReference type="Proteomes" id="UP000297475"/>
    </source>
</evidence>
<dbReference type="AlphaFoldDB" id="A0A4Z0WF35"/>
<evidence type="ECO:0000313" key="9">
    <source>
        <dbReference type="EMBL" id="TGG93551.1"/>
    </source>
</evidence>
<keyword evidence="10" id="KW-1185">Reference proteome</keyword>
<comment type="similarity">
    <text evidence="2">Belongs to the UPF0126 family.</text>
</comment>
<feature type="transmembrane region" description="Helical" evidence="7">
    <location>
        <begin position="148"/>
        <end position="168"/>
    </location>
</feature>
<dbReference type="PANTHER" id="PTHR30506:SF3">
    <property type="entry name" value="UPF0126 INNER MEMBRANE PROTEIN YADS-RELATED"/>
    <property type="match status" value="1"/>
</dbReference>
<feature type="domain" description="Glycine transporter" evidence="8">
    <location>
        <begin position="5"/>
        <end position="77"/>
    </location>
</feature>
<dbReference type="PANTHER" id="PTHR30506">
    <property type="entry name" value="INNER MEMBRANE PROTEIN"/>
    <property type="match status" value="1"/>
</dbReference>
<protein>
    <submittedName>
        <fullName evidence="9">Trimeric intracellular cation channel family protein</fullName>
    </submittedName>
</protein>
<feature type="transmembrane region" description="Helical" evidence="7">
    <location>
        <begin position="6"/>
        <end position="22"/>
    </location>
</feature>
<keyword evidence="4 7" id="KW-0812">Transmembrane</keyword>
<reference evidence="9 10" key="1">
    <citation type="submission" date="2019-04" db="EMBL/GenBank/DDBJ databases">
        <title>Natronospirillum operosus gen. nov., sp. nov., a haloalkaliphilic satellite isolated from decaying biomass of laboratory culture of cyanobacterium Geitlerinema sp. and proposal of Natronospirillaceae fam. nov. and Saccharospirillaceae fam. nov.</title>
        <authorList>
            <person name="Kevbrin V."/>
            <person name="Boltyanskaya Y."/>
            <person name="Koziaeva V."/>
            <person name="Grouzdev D.S."/>
            <person name="Park M."/>
            <person name="Cho J."/>
        </authorList>
    </citation>
    <scope>NUCLEOTIDE SEQUENCE [LARGE SCALE GENOMIC DNA]</scope>
    <source>
        <strain evidence="9 10">G-116</strain>
    </source>
</reference>
<dbReference type="InterPro" id="IPR005115">
    <property type="entry name" value="Gly_transporter"/>
</dbReference>
<feature type="transmembrane region" description="Helical" evidence="7">
    <location>
        <begin position="174"/>
        <end position="193"/>
    </location>
</feature>
<evidence type="ECO:0000256" key="7">
    <source>
        <dbReference type="SAM" id="Phobius"/>
    </source>
</evidence>
<gene>
    <name evidence="9" type="ORF">E4656_10940</name>
</gene>
<dbReference type="EMBL" id="SRMF01000003">
    <property type="protein sequence ID" value="TGG93551.1"/>
    <property type="molecule type" value="Genomic_DNA"/>
</dbReference>